<feature type="region of interest" description="Disordered" evidence="9">
    <location>
        <begin position="76"/>
        <end position="124"/>
    </location>
</feature>
<gene>
    <name evidence="12" type="ORF">AC579_6163</name>
</gene>
<organism evidence="12 13">
    <name type="scientific">Pseudocercospora musae</name>
    <dbReference type="NCBI Taxonomy" id="113226"/>
    <lineage>
        <taxon>Eukaryota</taxon>
        <taxon>Fungi</taxon>
        <taxon>Dikarya</taxon>
        <taxon>Ascomycota</taxon>
        <taxon>Pezizomycotina</taxon>
        <taxon>Dothideomycetes</taxon>
        <taxon>Dothideomycetidae</taxon>
        <taxon>Mycosphaerellales</taxon>
        <taxon>Mycosphaerellaceae</taxon>
        <taxon>Pseudocercospora</taxon>
    </lineage>
</organism>
<keyword evidence="5 8" id="KW-0863">Zinc-finger</keyword>
<feature type="compositionally biased region" description="Acidic residues" evidence="9">
    <location>
        <begin position="410"/>
        <end position="421"/>
    </location>
</feature>
<feature type="compositionally biased region" description="Polar residues" evidence="9">
    <location>
        <begin position="569"/>
        <end position="583"/>
    </location>
</feature>
<evidence type="ECO:0000256" key="5">
    <source>
        <dbReference type="ARBA" id="ARBA00022771"/>
    </source>
</evidence>
<dbReference type="PROSITE" id="PS51466">
    <property type="entry name" value="PINIT"/>
    <property type="match status" value="1"/>
</dbReference>
<evidence type="ECO:0000256" key="1">
    <source>
        <dbReference type="ARBA" id="ARBA00004718"/>
    </source>
</evidence>
<feature type="domain" description="SP-RING-type" evidence="10">
    <location>
        <begin position="294"/>
        <end position="379"/>
    </location>
</feature>
<keyword evidence="4" id="KW-0479">Metal-binding</keyword>
<reference evidence="12 13" key="1">
    <citation type="submission" date="2015-07" db="EMBL/GenBank/DDBJ databases">
        <title>Comparative genomics of the Sigatoka disease complex on banana suggests a link between parallel evolutionary changes in Pseudocercospora fijiensis and Pseudocercospora eumusae and increased virulence on the banana host.</title>
        <authorList>
            <person name="Chang T.-C."/>
            <person name="Salvucci A."/>
            <person name="Crous P.W."/>
            <person name="Stergiopoulos I."/>
        </authorList>
    </citation>
    <scope>NUCLEOTIDE SEQUENCE [LARGE SCALE GENOMIC DNA]</scope>
    <source>
        <strain evidence="12 13">CBS 116634</strain>
    </source>
</reference>
<keyword evidence="13" id="KW-1185">Reference proteome</keyword>
<feature type="compositionally biased region" description="Low complexity" evidence="9">
    <location>
        <begin position="638"/>
        <end position="650"/>
    </location>
</feature>
<dbReference type="PROSITE" id="PS51044">
    <property type="entry name" value="ZF_SP_RING"/>
    <property type="match status" value="1"/>
</dbReference>
<evidence type="ECO:0008006" key="14">
    <source>
        <dbReference type="Google" id="ProtNLM"/>
    </source>
</evidence>
<dbReference type="Pfam" id="PF02891">
    <property type="entry name" value="zf-MIZ"/>
    <property type="match status" value="1"/>
</dbReference>
<feature type="compositionally biased region" description="Polar residues" evidence="9">
    <location>
        <begin position="606"/>
        <end position="619"/>
    </location>
</feature>
<evidence type="ECO:0000259" key="11">
    <source>
        <dbReference type="PROSITE" id="PS51466"/>
    </source>
</evidence>
<dbReference type="GO" id="GO:0000785">
    <property type="term" value="C:chromatin"/>
    <property type="evidence" value="ECO:0007669"/>
    <property type="project" value="TreeGrafter"/>
</dbReference>
<dbReference type="PANTHER" id="PTHR10782:SF4">
    <property type="entry name" value="TONALLI, ISOFORM E"/>
    <property type="match status" value="1"/>
</dbReference>
<dbReference type="PANTHER" id="PTHR10782">
    <property type="entry name" value="ZINC FINGER MIZ DOMAIN-CONTAINING PROTEIN"/>
    <property type="match status" value="1"/>
</dbReference>
<feature type="compositionally biased region" description="Polar residues" evidence="9">
    <location>
        <begin position="547"/>
        <end position="561"/>
    </location>
</feature>
<evidence type="ECO:0000256" key="2">
    <source>
        <dbReference type="ARBA" id="ARBA00005383"/>
    </source>
</evidence>
<keyword evidence="7" id="KW-0862">Zinc</keyword>
<dbReference type="InterPro" id="IPR003034">
    <property type="entry name" value="SAP_dom"/>
</dbReference>
<evidence type="ECO:0000313" key="12">
    <source>
        <dbReference type="EMBL" id="KXT17577.1"/>
    </source>
</evidence>
<feature type="compositionally biased region" description="Polar residues" evidence="9">
    <location>
        <begin position="459"/>
        <end position="477"/>
    </location>
</feature>
<evidence type="ECO:0000256" key="7">
    <source>
        <dbReference type="ARBA" id="ARBA00022833"/>
    </source>
</evidence>
<feature type="compositionally biased region" description="Polar residues" evidence="9">
    <location>
        <begin position="83"/>
        <end position="102"/>
    </location>
</feature>
<feature type="region of interest" description="Disordered" evidence="9">
    <location>
        <begin position="392"/>
        <end position="676"/>
    </location>
</feature>
<dbReference type="GO" id="GO:0016925">
    <property type="term" value="P:protein sumoylation"/>
    <property type="evidence" value="ECO:0007669"/>
    <property type="project" value="UniProtKB-UniPathway"/>
</dbReference>
<accession>A0A139IS01</accession>
<dbReference type="Pfam" id="PF14324">
    <property type="entry name" value="PINIT"/>
    <property type="match status" value="1"/>
</dbReference>
<dbReference type="OrthoDB" id="28127at2759"/>
<comment type="similarity">
    <text evidence="2">Belongs to the PIAS family.</text>
</comment>
<feature type="compositionally biased region" description="Polar residues" evidence="9">
    <location>
        <begin position="504"/>
        <end position="525"/>
    </location>
</feature>
<dbReference type="Gene3D" id="3.30.40.10">
    <property type="entry name" value="Zinc/RING finger domain, C3HC4 (zinc finger)"/>
    <property type="match status" value="1"/>
</dbReference>
<dbReference type="InterPro" id="IPR023321">
    <property type="entry name" value="PINIT"/>
</dbReference>
<evidence type="ECO:0000256" key="6">
    <source>
        <dbReference type="ARBA" id="ARBA00022786"/>
    </source>
</evidence>
<evidence type="ECO:0000256" key="9">
    <source>
        <dbReference type="SAM" id="MobiDB-lite"/>
    </source>
</evidence>
<dbReference type="EMBL" id="LFZO01000018">
    <property type="protein sequence ID" value="KXT17577.1"/>
    <property type="molecule type" value="Genomic_DNA"/>
</dbReference>
<dbReference type="InterPro" id="IPR004181">
    <property type="entry name" value="Znf_MIZ"/>
</dbReference>
<name>A0A139IS01_9PEZI</name>
<feature type="compositionally biased region" description="Polar residues" evidence="9">
    <location>
        <begin position="664"/>
        <end position="676"/>
    </location>
</feature>
<evidence type="ECO:0000313" key="13">
    <source>
        <dbReference type="Proteomes" id="UP000073492"/>
    </source>
</evidence>
<dbReference type="Gene3D" id="2.60.120.780">
    <property type="entry name" value="PINIT domain"/>
    <property type="match status" value="1"/>
</dbReference>
<evidence type="ECO:0000259" key="10">
    <source>
        <dbReference type="PROSITE" id="PS51044"/>
    </source>
</evidence>
<keyword evidence="3" id="KW-0808">Transferase</keyword>
<dbReference type="Proteomes" id="UP000073492">
    <property type="component" value="Unassembled WGS sequence"/>
</dbReference>
<dbReference type="STRING" id="113226.A0A139IS01"/>
<feature type="compositionally biased region" description="Low complexity" evidence="9">
    <location>
        <begin position="590"/>
        <end position="605"/>
    </location>
</feature>
<dbReference type="SMART" id="SM00513">
    <property type="entry name" value="SAP"/>
    <property type="match status" value="1"/>
</dbReference>
<dbReference type="GO" id="GO:0008270">
    <property type="term" value="F:zinc ion binding"/>
    <property type="evidence" value="ECO:0007669"/>
    <property type="project" value="UniProtKB-KW"/>
</dbReference>
<dbReference type="InterPro" id="IPR038654">
    <property type="entry name" value="PINIT_sf"/>
</dbReference>
<protein>
    <recommendedName>
        <fullName evidence="14">SP-RING-type domain-containing protein</fullName>
    </recommendedName>
</protein>
<keyword evidence="6" id="KW-0833">Ubl conjugation pathway</keyword>
<dbReference type="UniPathway" id="UPA00886"/>
<feature type="domain" description="PINIT" evidence="11">
    <location>
        <begin position="112"/>
        <end position="261"/>
    </location>
</feature>
<sequence>MASGGHVMQQQRGSVEARIKTLVNNDLKEICKAYNYQVSGTKAILQARCTDILNDLVKRGDQTEFDIFNHRVGNHGQAPLRASQPSSSATNSHFNGASQQHGQMPPGGRQPQYAGPKLPIGGRNPFKPSPFYEGHEVVLPLNDLPEMPQNRHTVRSNVILTPDQANRMKMDPNLKLMMYCGTGISPYGCVDIAFPNQLEVKINGDDVRANFKGLKNKPGSTKPADITDKIRKHGGYQNQLSITYALTQKRFSFAIYLVKYVSADALTERIKRGQHGGGIITKQTVLSEMNKANADPDIAATSVRMSLKDPISTMRITLPVRSTNCSHNQCFDGSMFMALQEQAPQWSCPVCSKPVTFQSLCIDKYFEEILQQTSTSVEKVDIEPDGHWHMLKEEDSQLKGHSSRGKPASYDEDFDDDDIVEVSDPIPKSRPTNGVPIGNGSTPSLLSPLPGSGFAINTPPLSSRGPSAAPSTASAQHSNKRPASAVIDLTLSDDEDEPPRPAKRQSTNTSTHHGTSAHSYSTPNSLPDPRPTSHYGGQTYVADSYRQPVSNTARPLSSHGRSSAAPDNYGSTLGNTNFATRTESPFRLASSSSPSFPVTSNTSNSWSQYSRPSTGQEPGSASAGPAFRPFSINPPPSQQQQQQHIRLPPIQSHPSNGYAGAWRSDQNSNYSHSPPG</sequence>
<evidence type="ECO:0000256" key="8">
    <source>
        <dbReference type="PROSITE-ProRule" id="PRU00452"/>
    </source>
</evidence>
<comment type="caution">
    <text evidence="12">The sequence shown here is derived from an EMBL/GenBank/DDBJ whole genome shotgun (WGS) entry which is preliminary data.</text>
</comment>
<feature type="compositionally biased region" description="Low complexity" evidence="9">
    <location>
        <begin position="440"/>
        <end position="453"/>
    </location>
</feature>
<comment type="pathway">
    <text evidence="1">Protein modification; protein sumoylation.</text>
</comment>
<evidence type="ECO:0000256" key="4">
    <source>
        <dbReference type="ARBA" id="ARBA00022723"/>
    </source>
</evidence>
<dbReference type="InterPro" id="IPR013083">
    <property type="entry name" value="Znf_RING/FYVE/PHD"/>
</dbReference>
<dbReference type="AlphaFoldDB" id="A0A139IS01"/>
<proteinExistence type="inferred from homology"/>
<evidence type="ECO:0000256" key="3">
    <source>
        <dbReference type="ARBA" id="ARBA00022679"/>
    </source>
</evidence>
<dbReference type="GO" id="GO:0061665">
    <property type="term" value="F:SUMO ligase activity"/>
    <property type="evidence" value="ECO:0007669"/>
    <property type="project" value="TreeGrafter"/>
</dbReference>